<dbReference type="RefSeq" id="WP_275630827.1">
    <property type="nucleotide sequence ID" value="NZ_JARGYD010000001.1"/>
</dbReference>
<dbReference type="Pfam" id="PF13400">
    <property type="entry name" value="Tad"/>
    <property type="match status" value="1"/>
</dbReference>
<sequence length="510" mass="53326">MPISTAARRFLRSEDGTIALIWSSALIVFIGFLALVFDVGRLGATQSELQSFADHVALTSAAELDGTADAIDRATAAAANLISDTETFGDGDGVLSGALDYTLTFHSALPESDATPMGADATNDPRLARIVEVNVTPRALSMSFALAVERMLGTADDADTGTATVGATAVAGFSIQACDINPLMFCLPSDWEDTLDIGDLILLRSGGKSAAWGPGDFGFIDLDLFDDPNGVCADEGGNKLACLIAAQEGITACVNTDGTIELEPGQKVGITNAAFNVRFDIFRSVLNGEKNNPDFAPAPNVIKGIKPKGGGSCIQGNEELTGDTMGLPRDTCMPNCGRFGDGVWDRQAYLNANHDLDGDPATPATDAHLPVLTGDDAVFAGTRYGMYLREIAYANSNPHSDTGNGPYSILDPDLSENGRPQCSSQMSNDPLRRVVVAAGVDCAANPIGGAASGIPVERYLAMFLTEPVGDDAGSPPSFDIHGEFLGFADSSGTEESAFGGIFRDVVQLYR</sequence>
<gene>
    <name evidence="3" type="ORF">ACFOGP_12540</name>
</gene>
<proteinExistence type="predicted"/>
<reference evidence="4" key="1">
    <citation type="journal article" date="2019" name="Int. J. Syst. Evol. Microbiol.">
        <title>The Global Catalogue of Microorganisms (GCM) 10K type strain sequencing project: providing services to taxonomists for standard genome sequencing and annotation.</title>
        <authorList>
            <consortium name="The Broad Institute Genomics Platform"/>
            <consortium name="The Broad Institute Genome Sequencing Center for Infectious Disease"/>
            <person name="Wu L."/>
            <person name="Ma J."/>
        </authorList>
    </citation>
    <scope>NUCLEOTIDE SEQUENCE [LARGE SCALE GENOMIC DNA]</scope>
    <source>
        <strain evidence="4">KCTC 52366</strain>
    </source>
</reference>
<evidence type="ECO:0000313" key="4">
    <source>
        <dbReference type="Proteomes" id="UP001595632"/>
    </source>
</evidence>
<comment type="caution">
    <text evidence="3">The sequence shown here is derived from an EMBL/GenBank/DDBJ whole genome shotgun (WGS) entry which is preliminary data.</text>
</comment>
<feature type="domain" description="Putative Flp pilus-assembly TadG-like N-terminal" evidence="2">
    <location>
        <begin position="16"/>
        <end position="62"/>
    </location>
</feature>
<dbReference type="InterPro" id="IPR028087">
    <property type="entry name" value="Tad_N"/>
</dbReference>
<protein>
    <submittedName>
        <fullName evidence="3">Pilus assembly protein TadG-related protein</fullName>
    </submittedName>
</protein>
<evidence type="ECO:0000259" key="2">
    <source>
        <dbReference type="Pfam" id="PF13400"/>
    </source>
</evidence>
<evidence type="ECO:0000313" key="3">
    <source>
        <dbReference type="EMBL" id="MFC3143543.1"/>
    </source>
</evidence>
<dbReference type="EMBL" id="JBHRTB010000010">
    <property type="protein sequence ID" value="MFC3143543.1"/>
    <property type="molecule type" value="Genomic_DNA"/>
</dbReference>
<evidence type="ECO:0000256" key="1">
    <source>
        <dbReference type="SAM" id="Phobius"/>
    </source>
</evidence>
<keyword evidence="1" id="KW-0472">Membrane</keyword>
<organism evidence="3 4">
    <name type="scientific">Psychromarinibacter halotolerans</name>
    <dbReference type="NCBI Taxonomy" id="1775175"/>
    <lineage>
        <taxon>Bacteria</taxon>
        <taxon>Pseudomonadati</taxon>
        <taxon>Pseudomonadota</taxon>
        <taxon>Alphaproteobacteria</taxon>
        <taxon>Rhodobacterales</taxon>
        <taxon>Paracoccaceae</taxon>
        <taxon>Psychromarinibacter</taxon>
    </lineage>
</organism>
<keyword evidence="1" id="KW-0812">Transmembrane</keyword>
<dbReference type="Proteomes" id="UP001595632">
    <property type="component" value="Unassembled WGS sequence"/>
</dbReference>
<feature type="transmembrane region" description="Helical" evidence="1">
    <location>
        <begin position="18"/>
        <end position="37"/>
    </location>
</feature>
<name>A0ABV7GT87_9RHOB</name>
<keyword evidence="1" id="KW-1133">Transmembrane helix</keyword>
<keyword evidence="4" id="KW-1185">Reference proteome</keyword>
<accession>A0ABV7GT87</accession>